<dbReference type="GO" id="GO:0000976">
    <property type="term" value="F:transcription cis-regulatory region binding"/>
    <property type="evidence" value="ECO:0007669"/>
    <property type="project" value="TreeGrafter"/>
</dbReference>
<dbReference type="GO" id="GO:0005829">
    <property type="term" value="C:cytosol"/>
    <property type="evidence" value="ECO:0007669"/>
    <property type="project" value="TreeGrafter"/>
</dbReference>
<evidence type="ECO:0000256" key="4">
    <source>
        <dbReference type="ARBA" id="ARBA00023015"/>
    </source>
</evidence>
<evidence type="ECO:0000256" key="6">
    <source>
        <dbReference type="ARBA" id="ARBA00023163"/>
    </source>
</evidence>
<keyword evidence="6" id="KW-0804">Transcription</keyword>
<dbReference type="GO" id="GO:0008270">
    <property type="term" value="F:zinc ion binding"/>
    <property type="evidence" value="ECO:0007669"/>
    <property type="project" value="TreeGrafter"/>
</dbReference>
<sequence>MDKHAPQTPDMIGFETHDHRACINGTVAAVAERCAAEGLQLTPVRKRVLEILLARHRALGAYDILDVLREEGLGSQPPVAYRALDFLTKHGFVHRIEGLNAFAACTHPGEDHDAAFLICTGCGAVAEAPVEPARAALSQTARAAGFTIARMVLEAQGLCPKCTADGRT</sequence>
<feature type="binding site" evidence="7">
    <location>
        <position position="119"/>
    </location>
    <ligand>
        <name>Zn(2+)</name>
        <dbReference type="ChEBI" id="CHEBI:29105"/>
    </ligand>
</feature>
<dbReference type="GO" id="GO:0045892">
    <property type="term" value="P:negative regulation of DNA-templated transcription"/>
    <property type="evidence" value="ECO:0007669"/>
    <property type="project" value="TreeGrafter"/>
</dbReference>
<comment type="similarity">
    <text evidence="1">Belongs to the Fur family.</text>
</comment>
<comment type="caution">
    <text evidence="8">The sequence shown here is derived from an EMBL/GenBank/DDBJ whole genome shotgun (WGS) entry which is preliminary data.</text>
</comment>
<gene>
    <name evidence="8" type="ORF">C7455_1169</name>
</gene>
<dbReference type="Pfam" id="PF01475">
    <property type="entry name" value="FUR"/>
    <property type="match status" value="1"/>
</dbReference>
<evidence type="ECO:0000256" key="2">
    <source>
        <dbReference type="ARBA" id="ARBA00022491"/>
    </source>
</evidence>
<name>A0A316G6J4_9RHOB</name>
<keyword evidence="2" id="KW-0678">Repressor</keyword>
<organism evidence="8 9">
    <name type="scientific">Roseicyclus mahoneyensis</name>
    <dbReference type="NCBI Taxonomy" id="164332"/>
    <lineage>
        <taxon>Bacteria</taxon>
        <taxon>Pseudomonadati</taxon>
        <taxon>Pseudomonadota</taxon>
        <taxon>Alphaproteobacteria</taxon>
        <taxon>Rhodobacterales</taxon>
        <taxon>Roseobacteraceae</taxon>
        <taxon>Roseicyclus</taxon>
    </lineage>
</organism>
<evidence type="ECO:0000256" key="7">
    <source>
        <dbReference type="PIRSR" id="PIRSR602481-1"/>
    </source>
</evidence>
<keyword evidence="4" id="KW-0805">Transcription regulation</keyword>
<evidence type="ECO:0000313" key="8">
    <source>
        <dbReference type="EMBL" id="PWK55576.1"/>
    </source>
</evidence>
<evidence type="ECO:0000313" key="9">
    <source>
        <dbReference type="Proteomes" id="UP000245708"/>
    </source>
</evidence>
<dbReference type="GO" id="GO:0003700">
    <property type="term" value="F:DNA-binding transcription factor activity"/>
    <property type="evidence" value="ECO:0007669"/>
    <property type="project" value="InterPro"/>
</dbReference>
<keyword evidence="7" id="KW-0479">Metal-binding</keyword>
<proteinExistence type="inferred from homology"/>
<dbReference type="InterPro" id="IPR036390">
    <property type="entry name" value="WH_DNA-bd_sf"/>
</dbReference>
<comment type="cofactor">
    <cofactor evidence="7">
        <name>Zn(2+)</name>
        <dbReference type="ChEBI" id="CHEBI:29105"/>
    </cofactor>
    <text evidence="7">Binds 1 zinc ion per subunit.</text>
</comment>
<dbReference type="EMBL" id="QGGW01000016">
    <property type="protein sequence ID" value="PWK55576.1"/>
    <property type="molecule type" value="Genomic_DNA"/>
</dbReference>
<dbReference type="Gene3D" id="3.30.1490.190">
    <property type="match status" value="1"/>
</dbReference>
<keyword evidence="3 7" id="KW-0862">Zinc</keyword>
<feature type="binding site" evidence="7">
    <location>
        <position position="162"/>
    </location>
    <ligand>
        <name>Zn(2+)</name>
        <dbReference type="ChEBI" id="CHEBI:29105"/>
    </ligand>
</feature>
<dbReference type="InterPro" id="IPR043135">
    <property type="entry name" value="Fur_C"/>
</dbReference>
<dbReference type="SUPFAM" id="SSF46785">
    <property type="entry name" value="Winged helix' DNA-binding domain"/>
    <property type="match status" value="1"/>
</dbReference>
<evidence type="ECO:0000256" key="5">
    <source>
        <dbReference type="ARBA" id="ARBA00023125"/>
    </source>
</evidence>
<keyword evidence="9" id="KW-1185">Reference proteome</keyword>
<dbReference type="Gene3D" id="1.10.10.10">
    <property type="entry name" value="Winged helix-like DNA-binding domain superfamily/Winged helix DNA-binding domain"/>
    <property type="match status" value="1"/>
</dbReference>
<keyword evidence="5" id="KW-0238">DNA-binding</keyword>
<evidence type="ECO:0000256" key="1">
    <source>
        <dbReference type="ARBA" id="ARBA00007957"/>
    </source>
</evidence>
<dbReference type="InterPro" id="IPR036388">
    <property type="entry name" value="WH-like_DNA-bd_sf"/>
</dbReference>
<accession>A0A316G6J4</accession>
<dbReference type="Proteomes" id="UP000245708">
    <property type="component" value="Unassembled WGS sequence"/>
</dbReference>
<dbReference type="InterPro" id="IPR002481">
    <property type="entry name" value="FUR"/>
</dbReference>
<dbReference type="GO" id="GO:1900376">
    <property type="term" value="P:regulation of secondary metabolite biosynthetic process"/>
    <property type="evidence" value="ECO:0007669"/>
    <property type="project" value="TreeGrafter"/>
</dbReference>
<evidence type="ECO:0000256" key="3">
    <source>
        <dbReference type="ARBA" id="ARBA00022833"/>
    </source>
</evidence>
<protein>
    <submittedName>
        <fullName evidence="8">Fur family zinc uptake transcriptional regulator</fullName>
    </submittedName>
</protein>
<dbReference type="PANTHER" id="PTHR33202:SF6">
    <property type="entry name" value="ZINC UPTAKE REGULATION PROTEIN"/>
    <property type="match status" value="1"/>
</dbReference>
<dbReference type="AlphaFoldDB" id="A0A316G6J4"/>
<feature type="binding site" evidence="7">
    <location>
        <position position="159"/>
    </location>
    <ligand>
        <name>Zn(2+)</name>
        <dbReference type="ChEBI" id="CHEBI:29105"/>
    </ligand>
</feature>
<reference evidence="8 9" key="1">
    <citation type="submission" date="2018-05" db="EMBL/GenBank/DDBJ databases">
        <title>Genomic Encyclopedia of Type Strains, Phase IV (KMG-IV): sequencing the most valuable type-strain genomes for metagenomic binning, comparative biology and taxonomic classification.</title>
        <authorList>
            <person name="Goeker M."/>
        </authorList>
    </citation>
    <scope>NUCLEOTIDE SEQUENCE [LARGE SCALE GENOMIC DNA]</scope>
    <source>
        <strain evidence="8 9">DSM 16097</strain>
    </source>
</reference>
<feature type="binding site" evidence="7">
    <location>
        <position position="122"/>
    </location>
    <ligand>
        <name>Zn(2+)</name>
        <dbReference type="ChEBI" id="CHEBI:29105"/>
    </ligand>
</feature>
<dbReference type="PANTHER" id="PTHR33202">
    <property type="entry name" value="ZINC UPTAKE REGULATION PROTEIN"/>
    <property type="match status" value="1"/>
</dbReference>